<proteinExistence type="predicted"/>
<gene>
    <name evidence="1" type="ORF">ACFQ0V_04125</name>
</gene>
<sequence>MKDERLMEAFEASDEWSTTPEMRIDNILRLKPILDAESKRRYAMEKGKEEGRREGRAIGIKKGREKVIKEVIRKGYENGIDLSTLSMLTGYSEQDVQAVIQSFQKEYNKND</sequence>
<dbReference type="EMBL" id="JBHTJF010000017">
    <property type="protein sequence ID" value="MFD0942954.1"/>
    <property type="molecule type" value="Genomic_DNA"/>
</dbReference>
<evidence type="ECO:0008006" key="3">
    <source>
        <dbReference type="Google" id="ProtNLM"/>
    </source>
</evidence>
<organism evidence="1 2">
    <name type="scientific">Savagea faecisuis</name>
    <dbReference type="NCBI Taxonomy" id="1274803"/>
    <lineage>
        <taxon>Bacteria</taxon>
        <taxon>Bacillati</taxon>
        <taxon>Bacillota</taxon>
        <taxon>Bacilli</taxon>
        <taxon>Bacillales</taxon>
        <taxon>Caryophanaceae</taxon>
        <taxon>Savagea</taxon>
    </lineage>
</organism>
<dbReference type="Proteomes" id="UP001596976">
    <property type="component" value="Unassembled WGS sequence"/>
</dbReference>
<evidence type="ECO:0000313" key="1">
    <source>
        <dbReference type="EMBL" id="MFD0942954.1"/>
    </source>
</evidence>
<keyword evidence="2" id="KW-1185">Reference proteome</keyword>
<evidence type="ECO:0000313" key="2">
    <source>
        <dbReference type="Proteomes" id="UP001596976"/>
    </source>
</evidence>
<comment type="caution">
    <text evidence="1">The sequence shown here is derived from an EMBL/GenBank/DDBJ whole genome shotgun (WGS) entry which is preliminary data.</text>
</comment>
<protein>
    <recommendedName>
        <fullName evidence="3">Transposase/invertase (TIGR01784 family)</fullName>
    </recommendedName>
</protein>
<name>A0ABW3H195_9BACL</name>
<accession>A0ABW3H195</accession>
<reference evidence="2" key="1">
    <citation type="journal article" date="2019" name="Int. J. Syst. Evol. Microbiol.">
        <title>The Global Catalogue of Microorganisms (GCM) 10K type strain sequencing project: providing services to taxonomists for standard genome sequencing and annotation.</title>
        <authorList>
            <consortium name="The Broad Institute Genomics Platform"/>
            <consortium name="The Broad Institute Genome Sequencing Center for Infectious Disease"/>
            <person name="Wu L."/>
            <person name="Ma J."/>
        </authorList>
    </citation>
    <scope>NUCLEOTIDE SEQUENCE [LARGE SCALE GENOMIC DNA]</scope>
    <source>
        <strain evidence="2">CCUG 63563</strain>
    </source>
</reference>
<dbReference type="RefSeq" id="WP_381010042.1">
    <property type="nucleotide sequence ID" value="NZ_JBHTJF010000017.1"/>
</dbReference>